<dbReference type="SUPFAM" id="SSF53850">
    <property type="entry name" value="Periplasmic binding protein-like II"/>
    <property type="match status" value="1"/>
</dbReference>
<dbReference type="Gene3D" id="3.40.190.290">
    <property type="match status" value="1"/>
</dbReference>
<dbReference type="Gene3D" id="1.10.10.10">
    <property type="entry name" value="Winged helix-like DNA-binding domain superfamily/Winged helix DNA-binding domain"/>
    <property type="match status" value="1"/>
</dbReference>
<proteinExistence type="inferred from homology"/>
<keyword evidence="2" id="KW-0805">Transcription regulation</keyword>
<keyword evidence="4" id="KW-0804">Transcription</keyword>
<feature type="domain" description="HTH lysR-type" evidence="5">
    <location>
        <begin position="1"/>
        <end position="59"/>
    </location>
</feature>
<comment type="caution">
    <text evidence="6">The sequence shown here is derived from an EMBL/GenBank/DDBJ whole genome shotgun (WGS) entry which is preliminary data.</text>
</comment>
<evidence type="ECO:0000313" key="7">
    <source>
        <dbReference type="Proteomes" id="UP000666369"/>
    </source>
</evidence>
<dbReference type="PRINTS" id="PR00039">
    <property type="entry name" value="HTHLYSR"/>
</dbReference>
<evidence type="ECO:0000256" key="3">
    <source>
        <dbReference type="ARBA" id="ARBA00023125"/>
    </source>
</evidence>
<dbReference type="InterPro" id="IPR036388">
    <property type="entry name" value="WH-like_DNA-bd_sf"/>
</dbReference>
<dbReference type="SUPFAM" id="SSF46785">
    <property type="entry name" value="Winged helix' DNA-binding domain"/>
    <property type="match status" value="1"/>
</dbReference>
<reference evidence="7" key="2">
    <citation type="submission" date="2023-07" db="EMBL/GenBank/DDBJ databases">
        <title>Duganella aceri sp. nov., isolated from tree sap.</title>
        <authorList>
            <person name="Kim I.S."/>
        </authorList>
    </citation>
    <scope>NUCLEOTIDE SEQUENCE [LARGE SCALE GENOMIC DNA]</scope>
    <source>
        <strain evidence="7">SAP-35</strain>
    </source>
</reference>
<evidence type="ECO:0000259" key="5">
    <source>
        <dbReference type="PROSITE" id="PS50931"/>
    </source>
</evidence>
<dbReference type="InterPro" id="IPR005119">
    <property type="entry name" value="LysR_subst-bd"/>
</dbReference>
<dbReference type="Pfam" id="PF03466">
    <property type="entry name" value="LysR_substrate"/>
    <property type="match status" value="1"/>
</dbReference>
<dbReference type="Pfam" id="PF00126">
    <property type="entry name" value="HTH_1"/>
    <property type="match status" value="1"/>
</dbReference>
<evidence type="ECO:0000256" key="4">
    <source>
        <dbReference type="ARBA" id="ARBA00023163"/>
    </source>
</evidence>
<evidence type="ECO:0000256" key="1">
    <source>
        <dbReference type="ARBA" id="ARBA00009437"/>
    </source>
</evidence>
<dbReference type="EMBL" id="JAADJT010000005">
    <property type="protein sequence ID" value="NGZ85263.1"/>
    <property type="molecule type" value="Genomic_DNA"/>
</dbReference>
<reference evidence="6 7" key="1">
    <citation type="submission" date="2020-01" db="EMBL/GenBank/DDBJ databases">
        <authorList>
            <person name="Lee S.D."/>
        </authorList>
    </citation>
    <scope>NUCLEOTIDE SEQUENCE [LARGE SCALE GENOMIC DNA]</scope>
    <source>
        <strain evidence="6 7">SAP-35</strain>
    </source>
</reference>
<name>A0ABX0FL01_9BURK</name>
<dbReference type="PANTHER" id="PTHR30537">
    <property type="entry name" value="HTH-TYPE TRANSCRIPTIONAL REGULATOR"/>
    <property type="match status" value="1"/>
</dbReference>
<dbReference type="Proteomes" id="UP000666369">
    <property type="component" value="Unassembled WGS sequence"/>
</dbReference>
<dbReference type="InterPro" id="IPR000847">
    <property type="entry name" value="LysR_HTH_N"/>
</dbReference>
<dbReference type="InterPro" id="IPR036390">
    <property type="entry name" value="WH_DNA-bd_sf"/>
</dbReference>
<accession>A0ABX0FL01</accession>
<gene>
    <name evidence="6" type="ORF">GW587_13475</name>
</gene>
<dbReference type="CDD" id="cd08422">
    <property type="entry name" value="PBP2_CrgA_like"/>
    <property type="match status" value="1"/>
</dbReference>
<protein>
    <submittedName>
        <fullName evidence="6">LysR family transcriptional regulator</fullName>
    </submittedName>
</protein>
<comment type="similarity">
    <text evidence="1">Belongs to the LysR transcriptional regulatory family.</text>
</comment>
<organism evidence="6 7">
    <name type="scientific">Duganella aceris</name>
    <dbReference type="NCBI Taxonomy" id="2703883"/>
    <lineage>
        <taxon>Bacteria</taxon>
        <taxon>Pseudomonadati</taxon>
        <taxon>Pseudomonadota</taxon>
        <taxon>Betaproteobacteria</taxon>
        <taxon>Burkholderiales</taxon>
        <taxon>Oxalobacteraceae</taxon>
        <taxon>Telluria group</taxon>
        <taxon>Duganella</taxon>
    </lineage>
</organism>
<dbReference type="PROSITE" id="PS50931">
    <property type="entry name" value="HTH_LYSR"/>
    <property type="match status" value="1"/>
</dbReference>
<dbReference type="InterPro" id="IPR058163">
    <property type="entry name" value="LysR-type_TF_proteobact-type"/>
</dbReference>
<sequence length="303" mass="32899">MDLISAMRSFVRVYESGSFSVAATHLALGQPAVSKSIAQLEEKLATKLFLRSTRGLTPTDAARTFYEHAVRTLDEAELALKAVRGEPASLTGRLRVSGTITFVRRHIIPRLPGFLDKHPGLDIDLLLDDGNVGLIEEGAEVALRMGKLPSSNLVARRIGQCRRVVVAKPDYFARHGTPRQPEDLGDHAAIVLSRGEGGEQMAFIKDGVAREIGLKPRLRISALEGVRSAVLAGLGVAVASEWIFTEELDDGRVVEALTDWELPRLDLWAVLPGGRHAGPKARAFIAFVEEQLAKTRYGIGAAQ</sequence>
<evidence type="ECO:0000256" key="2">
    <source>
        <dbReference type="ARBA" id="ARBA00023015"/>
    </source>
</evidence>
<dbReference type="PANTHER" id="PTHR30537:SF5">
    <property type="entry name" value="HTH-TYPE TRANSCRIPTIONAL ACTIVATOR TTDR-RELATED"/>
    <property type="match status" value="1"/>
</dbReference>
<keyword evidence="7" id="KW-1185">Reference proteome</keyword>
<keyword evidence="3" id="KW-0238">DNA-binding</keyword>
<evidence type="ECO:0000313" key="6">
    <source>
        <dbReference type="EMBL" id="NGZ85263.1"/>
    </source>
</evidence>